<proteinExistence type="inferred from homology"/>
<keyword evidence="6" id="KW-1000">Mitochondrion outer membrane</keyword>
<sequence>MSSLISDAFANPRFQLLATAVLSGATVASLILGYQALEREERLTELKKSIPSLVEDDHEIKKLNSFGGSVDKEDARNQALARRAQAGDFDEELILEQLARNRVFLKPEGLQKLRESFVIVVGCGGVGSHCVASLARSGVSKIRLIDFDQVTLSSLNRHAVATLADVGIPKVQCLQRRLIAIAPWVKFDLQQEKFDGNVAARMLGPWEEDGRAPDYIVDAIDNIETKVELLRFCYDHKLPVISAMGAGCKSDPTRIIVGDIGSSRDDGLSRATRSRLKLLGITSGIPVVYSTEQAGEGKAELLPLAEEEFAKGTVGDLGVMPNFRVRILPVLGTMPAIFGLTAANHVILSITGYPIDYVPAKGRAKMYESILNYIQGSEERMARAQEPGIVGLKTPLTLGDIAFLSEELYHARSIVSGIPTKLALVRWRKPEGLSFNVIGEGKDVQKWSTVRLRDLVCMTKEEAARHEKEIFKAGKAHGEVYDQETVDRVESKLAEAAKYEAFRNGNDERHAGSGKALGGVLGADSWFTASCTRCIRQRRQKGSARLDNTAYILPWSSRPHDRVVVESVACRAGRLLRERKNLVANKQDSGRGRHRHTRSRARAHPPARLPATRDTANHLEVSDPVGRTAYPPGSGAPVALGSNRCGSPLSRRKVARARHPTGRGPRASASRLLNAKGGVALAHNAASFASGTAQRQNTCTIRSPVRALPCIHRAQGGCILLQESGVRTWDRRGDVELPRQEETPPTLGGRSPCFRVLCSAGHDWPPRHPAKGVTHGLDLYMGGPWPTDA</sequence>
<evidence type="ECO:0000256" key="10">
    <source>
        <dbReference type="ARBA" id="ARBA00023136"/>
    </source>
</evidence>
<accession>A0A2U3E0K0</accession>
<keyword evidence="8" id="KW-1133">Transmembrane helix</keyword>
<evidence type="ECO:0000256" key="9">
    <source>
        <dbReference type="ARBA" id="ARBA00023128"/>
    </source>
</evidence>
<feature type="region of interest" description="Disordered" evidence="12">
    <location>
        <begin position="585"/>
        <end position="610"/>
    </location>
</feature>
<evidence type="ECO:0000256" key="3">
    <source>
        <dbReference type="ARBA" id="ARBA00022598"/>
    </source>
</evidence>
<protein>
    <recommendedName>
        <fullName evidence="13">THIF-type NAD/FAD binding fold domain-containing protein</fullName>
    </recommendedName>
</protein>
<evidence type="ECO:0000313" key="14">
    <source>
        <dbReference type="EMBL" id="PWI68017.1"/>
    </source>
</evidence>
<feature type="compositionally biased region" description="Basic residues" evidence="12">
    <location>
        <begin position="592"/>
        <end position="605"/>
    </location>
</feature>
<comment type="similarity">
    <text evidence="2">Belongs to the HesA/MoeB/ThiF family.</text>
</comment>
<dbReference type="GO" id="GO:0005741">
    <property type="term" value="C:mitochondrial outer membrane"/>
    <property type="evidence" value="ECO:0007669"/>
    <property type="project" value="UniProtKB-SubCell"/>
</dbReference>
<feature type="compositionally biased region" description="Basic residues" evidence="12">
    <location>
        <begin position="650"/>
        <end position="661"/>
    </location>
</feature>
<evidence type="ECO:0000256" key="1">
    <source>
        <dbReference type="ARBA" id="ARBA00004374"/>
    </source>
</evidence>
<dbReference type="AlphaFoldDB" id="A0A2U3E0K0"/>
<evidence type="ECO:0000256" key="5">
    <source>
        <dbReference type="ARBA" id="ARBA00022741"/>
    </source>
</evidence>
<name>A0A2U3E0K0_PURLI</name>
<evidence type="ECO:0000256" key="8">
    <source>
        <dbReference type="ARBA" id="ARBA00022989"/>
    </source>
</evidence>
<dbReference type="CDD" id="cd00755">
    <property type="entry name" value="YgdL_like"/>
    <property type="match status" value="1"/>
</dbReference>
<evidence type="ECO:0000256" key="7">
    <source>
        <dbReference type="ARBA" id="ARBA00022840"/>
    </source>
</evidence>
<keyword evidence="3" id="KW-0436">Ligase</keyword>
<dbReference type="InterPro" id="IPR045886">
    <property type="entry name" value="ThiF/MoeB/HesA"/>
</dbReference>
<evidence type="ECO:0000256" key="2">
    <source>
        <dbReference type="ARBA" id="ARBA00009919"/>
    </source>
</evidence>
<evidence type="ECO:0000256" key="12">
    <source>
        <dbReference type="SAM" id="MobiDB-lite"/>
    </source>
</evidence>
<evidence type="ECO:0000313" key="15">
    <source>
        <dbReference type="Proteomes" id="UP000245956"/>
    </source>
</evidence>
<evidence type="ECO:0000259" key="13">
    <source>
        <dbReference type="Pfam" id="PF00899"/>
    </source>
</evidence>
<evidence type="ECO:0000256" key="6">
    <source>
        <dbReference type="ARBA" id="ARBA00022787"/>
    </source>
</evidence>
<keyword evidence="10" id="KW-0472">Membrane</keyword>
<dbReference type="Gene3D" id="3.40.50.720">
    <property type="entry name" value="NAD(P)-binding Rossmann-like Domain"/>
    <property type="match status" value="1"/>
</dbReference>
<keyword evidence="4" id="KW-0812">Transmembrane</keyword>
<gene>
    <name evidence="14" type="ORF">PCL_02418</name>
</gene>
<comment type="caution">
    <text evidence="14">The sequence shown here is derived from an EMBL/GenBank/DDBJ whole genome shotgun (WGS) entry which is preliminary data.</text>
</comment>
<dbReference type="SUPFAM" id="SSF69572">
    <property type="entry name" value="Activating enzymes of the ubiquitin-like proteins"/>
    <property type="match status" value="1"/>
</dbReference>
<feature type="region of interest" description="Disordered" evidence="12">
    <location>
        <begin position="627"/>
        <end position="669"/>
    </location>
</feature>
<dbReference type="Pfam" id="PF00899">
    <property type="entry name" value="ThiF"/>
    <property type="match status" value="1"/>
</dbReference>
<dbReference type="Proteomes" id="UP000245956">
    <property type="component" value="Unassembled WGS sequence"/>
</dbReference>
<dbReference type="GO" id="GO:0061503">
    <property type="term" value="F:tRNA threonylcarbamoyladenosine dehydratase"/>
    <property type="evidence" value="ECO:0007669"/>
    <property type="project" value="TreeGrafter"/>
</dbReference>
<dbReference type="GO" id="GO:0061504">
    <property type="term" value="P:cyclic threonylcarbamoyladenosine biosynthetic process"/>
    <property type="evidence" value="ECO:0007669"/>
    <property type="project" value="TreeGrafter"/>
</dbReference>
<evidence type="ECO:0000256" key="11">
    <source>
        <dbReference type="ARBA" id="ARBA00060084"/>
    </source>
</evidence>
<dbReference type="FunFam" id="3.40.50.720:FF:000125">
    <property type="entry name" value="tRNA threonylcarbamoyladenosine dehydratase 2-like"/>
    <property type="match status" value="1"/>
</dbReference>
<comment type="subcellular location">
    <subcellularLocation>
        <location evidence="1">Mitochondrion outer membrane</location>
        <topology evidence="1">Multi-pass membrane protein</topology>
    </subcellularLocation>
</comment>
<reference evidence="14 15" key="1">
    <citation type="journal article" date="2016" name="Front. Microbiol.">
        <title>Genome and transcriptome sequences reveal the specific parasitism of the nematophagous Purpureocillium lilacinum 36-1.</title>
        <authorList>
            <person name="Xie J."/>
            <person name="Li S."/>
            <person name="Mo C."/>
            <person name="Xiao X."/>
            <person name="Peng D."/>
            <person name="Wang G."/>
            <person name="Xiao Y."/>
        </authorList>
    </citation>
    <scope>NUCLEOTIDE SEQUENCE [LARGE SCALE GENOMIC DNA]</scope>
    <source>
        <strain evidence="14 15">36-1</strain>
    </source>
</reference>
<dbReference type="PANTHER" id="PTHR43267">
    <property type="entry name" value="TRNA THREONYLCARBAMOYLADENOSINE DEHYDRATASE"/>
    <property type="match status" value="1"/>
</dbReference>
<keyword evidence="9" id="KW-0496">Mitochondrion</keyword>
<comment type="function">
    <text evidence="11">Catalyzes the ATP-dependent dehydration of threonylcarbamoyladenosine at position 37 (t(6)A37) to form cyclic t(6)A37 (ct(6)A37) in tRNAs that read codons beginning with adenine.</text>
</comment>
<dbReference type="InterPro" id="IPR000594">
    <property type="entry name" value="ThiF_NAD_FAD-bd"/>
</dbReference>
<dbReference type="EMBL" id="LCWV01000016">
    <property type="protein sequence ID" value="PWI68017.1"/>
    <property type="molecule type" value="Genomic_DNA"/>
</dbReference>
<evidence type="ECO:0000256" key="4">
    <source>
        <dbReference type="ARBA" id="ARBA00022692"/>
    </source>
</evidence>
<keyword evidence="5" id="KW-0547">Nucleotide-binding</keyword>
<dbReference type="GO" id="GO:0005524">
    <property type="term" value="F:ATP binding"/>
    <property type="evidence" value="ECO:0007669"/>
    <property type="project" value="UniProtKB-KW"/>
</dbReference>
<feature type="domain" description="THIF-type NAD/FAD binding fold" evidence="13">
    <location>
        <begin position="100"/>
        <end position="356"/>
    </location>
</feature>
<organism evidence="14 15">
    <name type="scientific">Purpureocillium lilacinum</name>
    <name type="common">Paecilomyces lilacinus</name>
    <dbReference type="NCBI Taxonomy" id="33203"/>
    <lineage>
        <taxon>Eukaryota</taxon>
        <taxon>Fungi</taxon>
        <taxon>Dikarya</taxon>
        <taxon>Ascomycota</taxon>
        <taxon>Pezizomycotina</taxon>
        <taxon>Sordariomycetes</taxon>
        <taxon>Hypocreomycetidae</taxon>
        <taxon>Hypocreales</taxon>
        <taxon>Ophiocordycipitaceae</taxon>
        <taxon>Purpureocillium</taxon>
    </lineage>
</organism>
<keyword evidence="7" id="KW-0067">ATP-binding</keyword>
<dbReference type="InterPro" id="IPR035985">
    <property type="entry name" value="Ubiquitin-activating_enz"/>
</dbReference>
<dbReference type="GO" id="GO:0008641">
    <property type="term" value="F:ubiquitin-like modifier activating enzyme activity"/>
    <property type="evidence" value="ECO:0007669"/>
    <property type="project" value="InterPro"/>
</dbReference>
<dbReference type="PANTHER" id="PTHR43267:SF2">
    <property type="entry name" value="TRNA THREONYLCARBAMOYLADENOSINE DEHYDRATASE 1-RELATED"/>
    <property type="match status" value="1"/>
</dbReference>